<evidence type="ECO:0000256" key="12">
    <source>
        <dbReference type="ARBA" id="ARBA00048017"/>
    </source>
</evidence>
<dbReference type="Pfam" id="PF02172">
    <property type="entry name" value="KIX"/>
    <property type="match status" value="1"/>
</dbReference>
<dbReference type="Proteomes" id="UP000007879">
    <property type="component" value="Unassembled WGS sequence"/>
</dbReference>
<dbReference type="PROSITE" id="PS50952">
    <property type="entry name" value="KIX"/>
    <property type="match status" value="1"/>
</dbReference>
<name>A0AAN0IJA9_AMPQE</name>
<dbReference type="GO" id="GO:0008270">
    <property type="term" value="F:zinc ion binding"/>
    <property type="evidence" value="ECO:0007669"/>
    <property type="project" value="UniProtKB-KW"/>
</dbReference>
<dbReference type="InterPro" id="IPR000197">
    <property type="entry name" value="Znf_TAZ"/>
</dbReference>
<evidence type="ECO:0000256" key="13">
    <source>
        <dbReference type="PROSITE-ProRule" id="PRU00203"/>
    </source>
</evidence>
<dbReference type="GO" id="GO:0031490">
    <property type="term" value="F:chromatin DNA binding"/>
    <property type="evidence" value="ECO:0007669"/>
    <property type="project" value="TreeGrafter"/>
</dbReference>
<keyword evidence="11" id="KW-0539">Nucleus</keyword>
<dbReference type="Gene3D" id="1.20.1020.10">
    <property type="entry name" value="TAZ domain"/>
    <property type="match status" value="1"/>
</dbReference>
<dbReference type="InterPro" id="IPR043145">
    <property type="entry name" value="Znf_ZZ_sf"/>
</dbReference>
<dbReference type="GO" id="GO:0003713">
    <property type="term" value="F:transcription coactivator activity"/>
    <property type="evidence" value="ECO:0007669"/>
    <property type="project" value="TreeGrafter"/>
</dbReference>
<reference evidence="17" key="2">
    <citation type="submission" date="2024-06" db="UniProtKB">
        <authorList>
            <consortium name="EnsemblMetazoa"/>
        </authorList>
    </citation>
    <scope>IDENTIFICATION</scope>
</reference>
<dbReference type="InterPro" id="IPR027417">
    <property type="entry name" value="P-loop_NTPase"/>
</dbReference>
<dbReference type="SUPFAM" id="SSF47040">
    <property type="entry name" value="Kix domain of CBP (creb binding protein)"/>
    <property type="match status" value="1"/>
</dbReference>
<dbReference type="PANTHER" id="PTHR13808">
    <property type="entry name" value="CBP/P300-RELATED"/>
    <property type="match status" value="1"/>
</dbReference>
<dbReference type="InterPro" id="IPR036529">
    <property type="entry name" value="KIX_dom_sf"/>
</dbReference>
<keyword evidence="10" id="KW-0804">Transcription</keyword>
<reference evidence="18" key="1">
    <citation type="journal article" date="2010" name="Nature">
        <title>The Amphimedon queenslandica genome and the evolution of animal complexity.</title>
        <authorList>
            <person name="Srivastava M."/>
            <person name="Simakov O."/>
            <person name="Chapman J."/>
            <person name="Fahey B."/>
            <person name="Gauthier M.E."/>
            <person name="Mitros T."/>
            <person name="Richards G.S."/>
            <person name="Conaco C."/>
            <person name="Dacre M."/>
            <person name="Hellsten U."/>
            <person name="Larroux C."/>
            <person name="Putnam N.H."/>
            <person name="Stanke M."/>
            <person name="Adamska M."/>
            <person name="Darling A."/>
            <person name="Degnan S.M."/>
            <person name="Oakley T.H."/>
            <person name="Plachetzki D.C."/>
            <person name="Zhai Y."/>
            <person name="Adamski M."/>
            <person name="Calcino A."/>
            <person name="Cummins S.F."/>
            <person name="Goodstein D.M."/>
            <person name="Harris C."/>
            <person name="Jackson D.J."/>
            <person name="Leys S.P."/>
            <person name="Shu S."/>
            <person name="Woodcroft B.J."/>
            <person name="Vervoort M."/>
            <person name="Kosik K.S."/>
            <person name="Manning G."/>
            <person name="Degnan B.M."/>
            <person name="Rokhsar D.S."/>
        </authorList>
    </citation>
    <scope>NUCLEOTIDE SEQUENCE [LARGE SCALE GENOMIC DNA]</scope>
</reference>
<dbReference type="Pfam" id="PF00569">
    <property type="entry name" value="ZZ"/>
    <property type="match status" value="1"/>
</dbReference>
<dbReference type="InterPro" id="IPR036388">
    <property type="entry name" value="WH-like_DNA-bd_sf"/>
</dbReference>
<sequence length="925" mass="102048">MAGNLRSDLVAGLNEQDDITPLQLVISIPLHSANTGVQLPTNGNIISSQNVVVGASGDFTPSLPSRQPPIMGGGQPSSASNDPEKTKLIQQQLVLLLHAHRCQQIEREKGTLWKPCQLPHCRTMKNVLNHMTDCQAGRDCQFPHCASSRQIIYHWKNCNQQECPVCLPLKNTTRPNVGGSIGGVPNSMFGGDVPPVSLPPHLVPKATGAMAPGQNPPLPQKAGQPQGGGVGGVNPNPMGPAPGLPPSSTSGPMGPNQSIPPNQSAMPPNHVKAWHAEVNLDLRNHLIKKLVEAIYPVPNPNSMHDSSVKSLFQYAVKVENMMFENASSREDYYQKIAEKIYRVRKELDEKRQMHERRKGFVPFSSPPVSVNNVLQELKSSIPLSAMGGTYCNNCSTNIKFRWHCKECWYYNLCSTCYPVVGHVHPMEKLFPVSNGVVDKWLKEGSVELTVTRVNMHGPPGAGKTCAQHFLLNEDPPTECVTDSTPIARPTVRATRVSVDNLKWEKVTRAGLLERLASDLNVAAASQPEEYTESTSPLNVQAHQPEQHSDPIINSDSTSISNSDPVINSDLITDSDPDPVIINPTSSINSDSIEINETIVSNNQASSISNEANNDETETVIQEIIDTIQRSAVQLSGHWLYIIDSGGQPAYQELLPLFIRTASLNIITLDLSQPLDRKLDFQYRIGGETFSCGLNLKYSNREFFQSAVSSGAILKPIDVPHVLETPSHPMHFVLGTHYDLISQDSLKKIDKELMSSLKPDIQNYVVHNKRGESIIFPINTLVPADKGRLEAGQKLCQSIANCGGTSLKMHMPIRWFAFELWLQKVAEKKSRNVLVIDEVISAGKRFKMSEGDTKDALQYLHSVTIVLYFHDILPQLVFIDPQPILEILSRLLALTYVERSALHLITNPVPLDEDINKLHNFGSFRK</sequence>
<dbReference type="InterPro" id="IPR035898">
    <property type="entry name" value="TAZ_dom_sf"/>
</dbReference>
<dbReference type="GeneID" id="100640013"/>
<dbReference type="SUPFAM" id="SSF57850">
    <property type="entry name" value="RING/U-box"/>
    <property type="match status" value="1"/>
</dbReference>
<keyword evidence="8" id="KW-0805">Transcription regulation</keyword>
<organism evidence="17 18">
    <name type="scientific">Amphimedon queenslandica</name>
    <name type="common">Sponge</name>
    <dbReference type="NCBI Taxonomy" id="400682"/>
    <lineage>
        <taxon>Eukaryota</taxon>
        <taxon>Metazoa</taxon>
        <taxon>Porifera</taxon>
        <taxon>Demospongiae</taxon>
        <taxon>Heteroscleromorpha</taxon>
        <taxon>Haplosclerida</taxon>
        <taxon>Niphatidae</taxon>
        <taxon>Amphimedon</taxon>
    </lineage>
</organism>
<feature type="region of interest" description="Disordered" evidence="14">
    <location>
        <begin position="59"/>
        <end position="84"/>
    </location>
</feature>
<dbReference type="SUPFAM" id="SSF52540">
    <property type="entry name" value="P-loop containing nucleoside triphosphate hydrolases"/>
    <property type="match status" value="1"/>
</dbReference>
<keyword evidence="3" id="KW-0808">Transferase</keyword>
<dbReference type="SMART" id="SM00291">
    <property type="entry name" value="ZnF_ZZ"/>
    <property type="match status" value="1"/>
</dbReference>
<feature type="domain" description="TAZ-type" evidence="15">
    <location>
        <begin position="82"/>
        <end position="169"/>
    </location>
</feature>
<feature type="compositionally biased region" description="Polar residues" evidence="14">
    <location>
        <begin position="532"/>
        <end position="543"/>
    </location>
</feature>
<dbReference type="Gene3D" id="1.10.246.20">
    <property type="entry name" value="Coactivator CBP, KIX domain"/>
    <property type="match status" value="1"/>
</dbReference>
<dbReference type="Gene3D" id="1.10.10.10">
    <property type="entry name" value="Winged helix-like DNA-binding domain superfamily/Winged helix DNA-binding domain"/>
    <property type="match status" value="1"/>
</dbReference>
<keyword evidence="4 13" id="KW-0479">Metal-binding</keyword>
<dbReference type="EnsemblMetazoa" id="XM_003391237.2">
    <property type="protein sequence ID" value="XP_003391285.2"/>
    <property type="gene ID" value="LOC100640013"/>
</dbReference>
<dbReference type="InterPro" id="IPR000433">
    <property type="entry name" value="Znf_ZZ"/>
</dbReference>
<dbReference type="KEGG" id="aqu:100640013"/>
<keyword evidence="7" id="KW-0156">Chromatin regulator</keyword>
<keyword evidence="5 13" id="KW-0863">Zinc-finger</keyword>
<dbReference type="Pfam" id="PF02135">
    <property type="entry name" value="zf-TAZ"/>
    <property type="match status" value="1"/>
</dbReference>
<dbReference type="GO" id="GO:0005634">
    <property type="term" value="C:nucleus"/>
    <property type="evidence" value="ECO:0007669"/>
    <property type="project" value="UniProtKB-SubCell"/>
</dbReference>
<feature type="compositionally biased region" description="Polar residues" evidence="14">
    <location>
        <begin position="247"/>
        <end position="266"/>
    </location>
</feature>
<evidence type="ECO:0000256" key="1">
    <source>
        <dbReference type="ARBA" id="ARBA00004123"/>
    </source>
</evidence>
<dbReference type="GO" id="GO:0005667">
    <property type="term" value="C:transcription regulator complex"/>
    <property type="evidence" value="ECO:0007669"/>
    <property type="project" value="TreeGrafter"/>
</dbReference>
<comment type="subcellular location">
    <subcellularLocation>
        <location evidence="1">Nucleus</location>
    </subcellularLocation>
</comment>
<feature type="region of interest" description="Disordered" evidence="14">
    <location>
        <begin position="197"/>
        <end position="269"/>
    </location>
</feature>
<evidence type="ECO:0000259" key="16">
    <source>
        <dbReference type="PROSITE" id="PS50952"/>
    </source>
</evidence>
<evidence type="ECO:0000256" key="8">
    <source>
        <dbReference type="ARBA" id="ARBA00023015"/>
    </source>
</evidence>
<dbReference type="GO" id="GO:0004402">
    <property type="term" value="F:histone acetyltransferase activity"/>
    <property type="evidence" value="ECO:0007669"/>
    <property type="project" value="InterPro"/>
</dbReference>
<dbReference type="InterPro" id="IPR003101">
    <property type="entry name" value="KIX_dom"/>
</dbReference>
<keyword evidence="9" id="KW-0010">Activator</keyword>
<feature type="compositionally biased region" description="Low complexity" evidence="14">
    <location>
        <begin position="549"/>
        <end position="564"/>
    </location>
</feature>
<evidence type="ECO:0000256" key="2">
    <source>
        <dbReference type="ARBA" id="ARBA00013184"/>
    </source>
</evidence>
<feature type="zinc finger region" description="TAZ-type" evidence="13">
    <location>
        <begin position="82"/>
        <end position="169"/>
    </location>
</feature>
<feature type="domain" description="KIX" evidence="16">
    <location>
        <begin position="269"/>
        <end position="348"/>
    </location>
</feature>
<evidence type="ECO:0000256" key="7">
    <source>
        <dbReference type="ARBA" id="ARBA00022853"/>
    </source>
</evidence>
<protein>
    <recommendedName>
        <fullName evidence="2">histone acetyltransferase</fullName>
        <ecNumber evidence="2">2.3.1.48</ecNumber>
    </recommendedName>
</protein>
<evidence type="ECO:0000256" key="10">
    <source>
        <dbReference type="ARBA" id="ARBA00023163"/>
    </source>
</evidence>
<evidence type="ECO:0000256" key="3">
    <source>
        <dbReference type="ARBA" id="ARBA00022679"/>
    </source>
</evidence>
<evidence type="ECO:0000256" key="5">
    <source>
        <dbReference type="ARBA" id="ARBA00022771"/>
    </source>
</evidence>
<dbReference type="SUPFAM" id="SSF57933">
    <property type="entry name" value="TAZ domain"/>
    <property type="match status" value="1"/>
</dbReference>
<evidence type="ECO:0000256" key="6">
    <source>
        <dbReference type="ARBA" id="ARBA00022833"/>
    </source>
</evidence>
<dbReference type="PROSITE" id="PS50134">
    <property type="entry name" value="ZF_TAZ"/>
    <property type="match status" value="1"/>
</dbReference>
<feature type="region of interest" description="Disordered" evidence="14">
    <location>
        <begin position="526"/>
        <end position="565"/>
    </location>
</feature>
<dbReference type="RefSeq" id="XP_003391285.2">
    <property type="nucleotide sequence ID" value="XM_003391237.2"/>
</dbReference>
<dbReference type="GO" id="GO:0000123">
    <property type="term" value="C:histone acetyltransferase complex"/>
    <property type="evidence" value="ECO:0007669"/>
    <property type="project" value="TreeGrafter"/>
</dbReference>
<keyword evidence="18" id="KW-1185">Reference proteome</keyword>
<evidence type="ECO:0000313" key="18">
    <source>
        <dbReference type="Proteomes" id="UP000007879"/>
    </source>
</evidence>
<dbReference type="PANTHER" id="PTHR13808:SF1">
    <property type="entry name" value="HISTONE ACETYLTRANSFERASE"/>
    <property type="match status" value="1"/>
</dbReference>
<dbReference type="InterPro" id="IPR013178">
    <property type="entry name" value="Histone_AcTrfase_Rtt109/CBP"/>
</dbReference>
<comment type="catalytic activity">
    <reaction evidence="12">
        <text>L-lysyl-[protein] + acetyl-CoA = N(6)-acetyl-L-lysyl-[protein] + CoA + H(+)</text>
        <dbReference type="Rhea" id="RHEA:45948"/>
        <dbReference type="Rhea" id="RHEA-COMP:9752"/>
        <dbReference type="Rhea" id="RHEA-COMP:10731"/>
        <dbReference type="ChEBI" id="CHEBI:15378"/>
        <dbReference type="ChEBI" id="CHEBI:29969"/>
        <dbReference type="ChEBI" id="CHEBI:57287"/>
        <dbReference type="ChEBI" id="CHEBI:57288"/>
        <dbReference type="ChEBI" id="CHEBI:61930"/>
        <dbReference type="EC" id="2.3.1.48"/>
    </reaction>
</comment>
<evidence type="ECO:0000313" key="17">
    <source>
        <dbReference type="EnsemblMetazoa" id="XP_003391285.2"/>
    </source>
</evidence>
<evidence type="ECO:0000256" key="4">
    <source>
        <dbReference type="ARBA" id="ARBA00022723"/>
    </source>
</evidence>
<dbReference type="EC" id="2.3.1.48" evidence="2"/>
<dbReference type="GO" id="GO:0045944">
    <property type="term" value="P:positive regulation of transcription by RNA polymerase II"/>
    <property type="evidence" value="ECO:0007669"/>
    <property type="project" value="TreeGrafter"/>
</dbReference>
<evidence type="ECO:0000256" key="9">
    <source>
        <dbReference type="ARBA" id="ARBA00023159"/>
    </source>
</evidence>
<proteinExistence type="predicted"/>
<evidence type="ECO:0000259" key="15">
    <source>
        <dbReference type="PROSITE" id="PS50134"/>
    </source>
</evidence>
<evidence type="ECO:0000256" key="14">
    <source>
        <dbReference type="SAM" id="MobiDB-lite"/>
    </source>
</evidence>
<accession>A0AAN0IJA9</accession>
<dbReference type="AlphaFoldDB" id="A0AAN0IJA9"/>
<evidence type="ECO:0000256" key="11">
    <source>
        <dbReference type="ARBA" id="ARBA00023242"/>
    </source>
</evidence>
<keyword evidence="6 13" id="KW-0862">Zinc</keyword>
<dbReference type="SMART" id="SM00551">
    <property type="entry name" value="ZnF_TAZ"/>
    <property type="match status" value="1"/>
</dbReference>
<dbReference type="Gene3D" id="3.30.60.90">
    <property type="match status" value="1"/>
</dbReference>